<proteinExistence type="inferred from homology"/>
<evidence type="ECO:0000256" key="8">
    <source>
        <dbReference type="ARBA" id="ARBA00022898"/>
    </source>
</evidence>
<dbReference type="Pfam" id="PF00155">
    <property type="entry name" value="Aminotran_1_2"/>
    <property type="match status" value="1"/>
</dbReference>
<dbReference type="GO" id="GO:0000105">
    <property type="term" value="P:L-histidine biosynthetic process"/>
    <property type="evidence" value="ECO:0007669"/>
    <property type="project" value="UniProtKB-KW"/>
</dbReference>
<dbReference type="CDD" id="cd00609">
    <property type="entry name" value="AAT_like"/>
    <property type="match status" value="1"/>
</dbReference>
<comment type="pathway">
    <text evidence="2">Amino-acid biosynthesis; L-histidine biosynthesis; L-histidine from 5-phospho-alpha-D-ribose 1-diphosphate: step 7/9.</text>
</comment>
<dbReference type="AlphaFoldDB" id="A0A8H3FTJ1"/>
<reference evidence="13" key="1">
    <citation type="submission" date="2021-03" db="EMBL/GenBank/DDBJ databases">
        <authorList>
            <person name="Tagirdzhanova G."/>
        </authorList>
    </citation>
    <scope>NUCLEOTIDE SEQUENCE</scope>
</reference>
<gene>
    <name evidence="13" type="primary">HIS5</name>
    <name evidence="13" type="ORF">IMSHALPRED_008195</name>
</gene>
<evidence type="ECO:0000259" key="12">
    <source>
        <dbReference type="Pfam" id="PF00155"/>
    </source>
</evidence>
<dbReference type="InterPro" id="IPR015421">
    <property type="entry name" value="PyrdxlP-dep_Trfase_major"/>
</dbReference>
<dbReference type="PROSITE" id="PS00599">
    <property type="entry name" value="AA_TRANSFER_CLASS_2"/>
    <property type="match status" value="1"/>
</dbReference>
<accession>A0A8H3FTJ1</accession>
<dbReference type="OrthoDB" id="2015537at2759"/>
<dbReference type="HAMAP" id="MF_01023">
    <property type="entry name" value="HisC_aminotrans_2"/>
    <property type="match status" value="1"/>
</dbReference>
<keyword evidence="6" id="KW-0028">Amino-acid biosynthesis</keyword>
<comment type="cofactor">
    <cofactor evidence="1">
        <name>pyridoxal 5'-phosphate</name>
        <dbReference type="ChEBI" id="CHEBI:597326"/>
    </cofactor>
</comment>
<keyword evidence="5" id="KW-0032">Aminotransferase</keyword>
<evidence type="ECO:0000256" key="5">
    <source>
        <dbReference type="ARBA" id="ARBA00022576"/>
    </source>
</evidence>
<evidence type="ECO:0000256" key="4">
    <source>
        <dbReference type="ARBA" id="ARBA00012748"/>
    </source>
</evidence>
<dbReference type="PANTHER" id="PTHR42885">
    <property type="entry name" value="HISTIDINOL-PHOSPHATE AMINOTRANSFERASE-RELATED"/>
    <property type="match status" value="1"/>
</dbReference>
<keyword evidence="14" id="KW-1185">Reference proteome</keyword>
<comment type="caution">
    <text evidence="13">The sequence shown here is derived from an EMBL/GenBank/DDBJ whole genome shotgun (WGS) entry which is preliminary data.</text>
</comment>
<dbReference type="SUPFAM" id="SSF53383">
    <property type="entry name" value="PLP-dependent transferases"/>
    <property type="match status" value="1"/>
</dbReference>
<dbReference type="InterPro" id="IPR004839">
    <property type="entry name" value="Aminotransferase_I/II_large"/>
</dbReference>
<sequence length="425" mass="46823">MAKKSPFDLSKCARPNILALEPYRCARDDYKDNGTNILLDANENAYGPGLELANGVVNGLEDDKTANLHRYPDPHQTELKQLLCNLRNTHHHTTKSLKPQNLFVGVGSDEVIDALLRCFCTPGRDKVLVSPPTYGMYAVSAQVNDLEVVKVPLDTTRNFELRPEAINDALSSDRSIKIVYICSPGNPTANLITKPDIQQVLEHPTWNGVVVLDEAYIDFSPEGSSLAEWVTEWPNLVVMQTLSKAFGLAGIRLGAAFTSPEIASLLNNLKAPYNISSPTSALACAALQPKNLAVMRRKRERIVEQRDRMIRELPKIPGVGSFRGGAESNFLLTEILDRPRSRGGNPSNETALAVYERLAETRGVVVRFRGKEVGCLGCVRITVGTGEEVDKLLQEMRTVLEDIYRNGSNGEAEDVKEQDANDIIA</sequence>
<evidence type="ECO:0000256" key="3">
    <source>
        <dbReference type="ARBA" id="ARBA00008392"/>
    </source>
</evidence>
<protein>
    <recommendedName>
        <fullName evidence="4">histidinol-phosphate transaminase</fullName>
        <ecNumber evidence="4">2.6.1.9</ecNumber>
    </recommendedName>
    <alternativeName>
        <fullName evidence="10">Imidazole acetol-phosphate transaminase</fullName>
    </alternativeName>
</protein>
<dbReference type="InterPro" id="IPR005861">
    <property type="entry name" value="HisP_aminotrans"/>
</dbReference>
<evidence type="ECO:0000256" key="6">
    <source>
        <dbReference type="ARBA" id="ARBA00022605"/>
    </source>
</evidence>
<dbReference type="Gene3D" id="3.40.640.10">
    <property type="entry name" value="Type I PLP-dependent aspartate aminotransferase-like (Major domain)"/>
    <property type="match status" value="1"/>
</dbReference>
<evidence type="ECO:0000313" key="13">
    <source>
        <dbReference type="EMBL" id="CAF9930496.1"/>
    </source>
</evidence>
<dbReference type="InterPro" id="IPR015422">
    <property type="entry name" value="PyrdxlP-dep_Trfase_small"/>
</dbReference>
<name>A0A8H3FTJ1_9LECA</name>
<dbReference type="InterPro" id="IPR001917">
    <property type="entry name" value="Aminotrans_II_pyridoxalP_BS"/>
</dbReference>
<dbReference type="GO" id="GO:0004400">
    <property type="term" value="F:histidinol-phosphate transaminase activity"/>
    <property type="evidence" value="ECO:0007669"/>
    <property type="project" value="UniProtKB-EC"/>
</dbReference>
<evidence type="ECO:0000256" key="7">
    <source>
        <dbReference type="ARBA" id="ARBA00022679"/>
    </source>
</evidence>
<keyword evidence="7" id="KW-0808">Transferase</keyword>
<comment type="catalytic activity">
    <reaction evidence="11">
        <text>L-histidinol phosphate + 2-oxoglutarate = 3-(imidazol-4-yl)-2-oxopropyl phosphate + L-glutamate</text>
        <dbReference type="Rhea" id="RHEA:23744"/>
        <dbReference type="ChEBI" id="CHEBI:16810"/>
        <dbReference type="ChEBI" id="CHEBI:29985"/>
        <dbReference type="ChEBI" id="CHEBI:57766"/>
        <dbReference type="ChEBI" id="CHEBI:57980"/>
        <dbReference type="EC" id="2.6.1.9"/>
    </reaction>
</comment>
<dbReference type="InterPro" id="IPR015424">
    <property type="entry name" value="PyrdxlP-dep_Trfase"/>
</dbReference>
<evidence type="ECO:0000313" key="14">
    <source>
        <dbReference type="Proteomes" id="UP000664534"/>
    </source>
</evidence>
<dbReference type="NCBIfam" id="TIGR01141">
    <property type="entry name" value="hisC"/>
    <property type="match status" value="1"/>
</dbReference>
<keyword evidence="9" id="KW-0368">Histidine biosynthesis</keyword>
<dbReference type="PANTHER" id="PTHR42885:SF2">
    <property type="entry name" value="HISTIDINOL-PHOSPHATE AMINOTRANSFERASE"/>
    <property type="match status" value="1"/>
</dbReference>
<dbReference type="Proteomes" id="UP000664534">
    <property type="component" value="Unassembled WGS sequence"/>
</dbReference>
<evidence type="ECO:0000256" key="10">
    <source>
        <dbReference type="ARBA" id="ARBA00030262"/>
    </source>
</evidence>
<evidence type="ECO:0000256" key="2">
    <source>
        <dbReference type="ARBA" id="ARBA00005011"/>
    </source>
</evidence>
<dbReference type="EC" id="2.6.1.9" evidence="4"/>
<keyword evidence="8" id="KW-0663">Pyridoxal phosphate</keyword>
<comment type="similarity">
    <text evidence="3">Belongs to the class-II pyridoxal-phosphate-dependent aminotransferase family.</text>
</comment>
<dbReference type="Gene3D" id="3.90.1150.10">
    <property type="entry name" value="Aspartate Aminotransferase, domain 1"/>
    <property type="match status" value="1"/>
</dbReference>
<evidence type="ECO:0000256" key="11">
    <source>
        <dbReference type="ARBA" id="ARBA00047481"/>
    </source>
</evidence>
<feature type="domain" description="Aminotransferase class I/classII large" evidence="12">
    <location>
        <begin position="37"/>
        <end position="394"/>
    </location>
</feature>
<evidence type="ECO:0000256" key="1">
    <source>
        <dbReference type="ARBA" id="ARBA00001933"/>
    </source>
</evidence>
<dbReference type="GO" id="GO:0030170">
    <property type="term" value="F:pyridoxal phosphate binding"/>
    <property type="evidence" value="ECO:0007669"/>
    <property type="project" value="InterPro"/>
</dbReference>
<organism evidence="13 14">
    <name type="scientific">Imshaugia aleurites</name>
    <dbReference type="NCBI Taxonomy" id="172621"/>
    <lineage>
        <taxon>Eukaryota</taxon>
        <taxon>Fungi</taxon>
        <taxon>Dikarya</taxon>
        <taxon>Ascomycota</taxon>
        <taxon>Pezizomycotina</taxon>
        <taxon>Lecanoromycetes</taxon>
        <taxon>OSLEUM clade</taxon>
        <taxon>Lecanoromycetidae</taxon>
        <taxon>Lecanorales</taxon>
        <taxon>Lecanorineae</taxon>
        <taxon>Parmeliaceae</taxon>
        <taxon>Imshaugia</taxon>
    </lineage>
</organism>
<evidence type="ECO:0000256" key="9">
    <source>
        <dbReference type="ARBA" id="ARBA00023102"/>
    </source>
</evidence>
<dbReference type="EMBL" id="CAJPDT010000057">
    <property type="protein sequence ID" value="CAF9930496.1"/>
    <property type="molecule type" value="Genomic_DNA"/>
</dbReference>